<dbReference type="PATRIC" id="fig|864069.3.peg.5530"/>
<keyword evidence="2" id="KW-0732">Signal</keyword>
<evidence type="ECO:0000313" key="4">
    <source>
        <dbReference type="Proteomes" id="UP000003947"/>
    </source>
</evidence>
<evidence type="ECO:0000313" key="3">
    <source>
        <dbReference type="EMBL" id="EIM26183.1"/>
    </source>
</evidence>
<sequence length="100" mass="10528" precursor="true">MLPKCHKPLLMSALLGATLSAIAIRPTSAGELYIYEHNLSVIDWFVVGDKIKATYSKPKASLAAAGVKEGAVLFEGTTKETGSSAPHSRSNPAAPLPPIR</sequence>
<feature type="compositionally biased region" description="Polar residues" evidence="1">
    <location>
        <begin position="79"/>
        <end position="91"/>
    </location>
</feature>
<feature type="region of interest" description="Disordered" evidence="1">
    <location>
        <begin position="76"/>
        <end position="100"/>
    </location>
</feature>
<dbReference type="EMBL" id="JH660646">
    <property type="protein sequence ID" value="EIM26183.1"/>
    <property type="molecule type" value="Genomic_DNA"/>
</dbReference>
<gene>
    <name evidence="3" type="ORF">MicloDRAFT_00051410</name>
</gene>
<feature type="chain" id="PRO_5003699129" evidence="2">
    <location>
        <begin position="24"/>
        <end position="100"/>
    </location>
</feature>
<reference evidence="3 4" key="1">
    <citation type="submission" date="2012-02" db="EMBL/GenBank/DDBJ databases">
        <title>Improved High-Quality Draft sequence of Microvirga sp. WSM3557.</title>
        <authorList>
            <consortium name="US DOE Joint Genome Institute"/>
            <person name="Lucas S."/>
            <person name="Han J."/>
            <person name="Lapidus A."/>
            <person name="Cheng J.-F."/>
            <person name="Goodwin L."/>
            <person name="Pitluck S."/>
            <person name="Peters L."/>
            <person name="Zhang X."/>
            <person name="Detter J.C."/>
            <person name="Han C."/>
            <person name="Tapia R."/>
            <person name="Land M."/>
            <person name="Hauser L."/>
            <person name="Kyrpides N."/>
            <person name="Ivanova N."/>
            <person name="Pagani I."/>
            <person name="Brau L."/>
            <person name="Yates R."/>
            <person name="O'Hara G."/>
            <person name="Rui T."/>
            <person name="Howieson J."/>
            <person name="Reeve W."/>
            <person name="Woyke T."/>
        </authorList>
    </citation>
    <scope>NUCLEOTIDE SEQUENCE [LARGE SCALE GENOMIC DNA]</scope>
    <source>
        <strain evidence="3 4">WSM3557</strain>
    </source>
</reference>
<protein>
    <submittedName>
        <fullName evidence="3">Uncharacterized protein</fullName>
    </submittedName>
</protein>
<feature type="signal peptide" evidence="2">
    <location>
        <begin position="1"/>
        <end position="23"/>
    </location>
</feature>
<proteinExistence type="predicted"/>
<organism evidence="3 4">
    <name type="scientific">Microvirga lotononidis</name>
    <dbReference type="NCBI Taxonomy" id="864069"/>
    <lineage>
        <taxon>Bacteria</taxon>
        <taxon>Pseudomonadati</taxon>
        <taxon>Pseudomonadota</taxon>
        <taxon>Alphaproteobacteria</taxon>
        <taxon>Hyphomicrobiales</taxon>
        <taxon>Methylobacteriaceae</taxon>
        <taxon>Microvirga</taxon>
    </lineage>
</organism>
<evidence type="ECO:0000256" key="2">
    <source>
        <dbReference type="SAM" id="SignalP"/>
    </source>
</evidence>
<dbReference type="HOGENOM" id="CLU_2302649_0_0_5"/>
<accession>I4YQE1</accession>
<keyword evidence="4" id="KW-1185">Reference proteome</keyword>
<dbReference type="AlphaFoldDB" id="I4YQE1"/>
<name>I4YQE1_9HYPH</name>
<dbReference type="Proteomes" id="UP000003947">
    <property type="component" value="Unassembled WGS sequence"/>
</dbReference>
<dbReference type="STRING" id="864069.MicloDRAFT_00051410"/>
<evidence type="ECO:0000256" key="1">
    <source>
        <dbReference type="SAM" id="MobiDB-lite"/>
    </source>
</evidence>